<dbReference type="RefSeq" id="WP_338237930.1">
    <property type="nucleotide sequence ID" value="NZ_BQKE01000002.1"/>
</dbReference>
<evidence type="ECO:0000313" key="2">
    <source>
        <dbReference type="Proteomes" id="UP001310022"/>
    </source>
</evidence>
<keyword evidence="2" id="KW-1185">Reference proteome</keyword>
<evidence type="ECO:0000313" key="1">
    <source>
        <dbReference type="EMBL" id="GJM62685.1"/>
    </source>
</evidence>
<gene>
    <name evidence="1" type="ORF">PEDI_32370</name>
</gene>
<name>A0AAN4W1B1_9BACT</name>
<comment type="caution">
    <text evidence="1">The sequence shown here is derived from an EMBL/GenBank/DDBJ whole genome shotgun (WGS) entry which is preliminary data.</text>
</comment>
<dbReference type="Proteomes" id="UP001310022">
    <property type="component" value="Unassembled WGS sequence"/>
</dbReference>
<evidence type="ECO:0008006" key="3">
    <source>
        <dbReference type="Google" id="ProtNLM"/>
    </source>
</evidence>
<accession>A0AAN4W1B1</accession>
<reference evidence="1 2" key="1">
    <citation type="submission" date="2021-12" db="EMBL/GenBank/DDBJ databases">
        <title>Genome sequencing of bacteria with rrn-lacking chromosome and rrn-plasmid.</title>
        <authorList>
            <person name="Anda M."/>
            <person name="Iwasaki W."/>
        </authorList>
    </citation>
    <scope>NUCLEOTIDE SEQUENCE [LARGE SCALE GENOMIC DNA]</scope>
    <source>
        <strain evidence="1 2">NBRC 15940</strain>
    </source>
</reference>
<sequence>MINTIHIFNGDALEAMVPAYLAADRLVMRDCMMEGPMDLFQSSNHVALREEYLLDHFGPLPQNLPIASFYEGEARCSGKDVYLWFEYDVFCQVNFWTCLHFLSGQQAVYWVRPLDKSYLGFGSNNAYELEIAFGRAIKLDQKQVEAFKNLLFWYQQKRFVEENLAIIPLQAIFPHVQKVLHACSALFENSEGALSIFDQELLSVCRKEGSFDIRKIFPKMHTTLGIYGMGDLQLEYHLAKLAQLTDLDDGTF</sequence>
<protein>
    <recommendedName>
        <fullName evidence="3">DUF1835 domain-containing protein</fullName>
    </recommendedName>
</protein>
<proteinExistence type="predicted"/>
<dbReference type="AlphaFoldDB" id="A0AAN4W1B1"/>
<organism evidence="1 2">
    <name type="scientific">Persicobacter diffluens</name>
    <dbReference type="NCBI Taxonomy" id="981"/>
    <lineage>
        <taxon>Bacteria</taxon>
        <taxon>Pseudomonadati</taxon>
        <taxon>Bacteroidota</taxon>
        <taxon>Cytophagia</taxon>
        <taxon>Cytophagales</taxon>
        <taxon>Persicobacteraceae</taxon>
        <taxon>Persicobacter</taxon>
    </lineage>
</organism>
<dbReference type="EMBL" id="BQKE01000002">
    <property type="protein sequence ID" value="GJM62685.1"/>
    <property type="molecule type" value="Genomic_DNA"/>
</dbReference>